<gene>
    <name evidence="5" type="ORF">GCM10009749_13280</name>
</gene>
<dbReference type="Proteomes" id="UP001500002">
    <property type="component" value="Unassembled WGS sequence"/>
</dbReference>
<dbReference type="PANTHER" id="PTHR13096">
    <property type="entry name" value="MINA53 MYC INDUCED NUCLEAR ANTIGEN"/>
    <property type="match status" value="1"/>
</dbReference>
<keyword evidence="2" id="KW-0479">Metal-binding</keyword>
<evidence type="ECO:0000313" key="5">
    <source>
        <dbReference type="EMBL" id="GAA1806353.1"/>
    </source>
</evidence>
<name>A0ABN2M1K2_9MICO</name>
<dbReference type="EMBL" id="BAAANJ010000004">
    <property type="protein sequence ID" value="GAA1806353.1"/>
    <property type="molecule type" value="Genomic_DNA"/>
</dbReference>
<dbReference type="SUPFAM" id="SSF51197">
    <property type="entry name" value="Clavaminate synthase-like"/>
    <property type="match status" value="1"/>
</dbReference>
<keyword evidence="3" id="KW-0408">Iron</keyword>
<accession>A0ABN2M1K2</accession>
<proteinExistence type="predicted"/>
<protein>
    <recommendedName>
        <fullName evidence="4">JmjC domain-containing protein</fullName>
    </recommendedName>
</protein>
<comment type="caution">
    <text evidence="5">The sequence shown here is derived from an EMBL/GenBank/DDBJ whole genome shotgun (WGS) entry which is preliminary data.</text>
</comment>
<dbReference type="PROSITE" id="PS51184">
    <property type="entry name" value="JMJC"/>
    <property type="match status" value="1"/>
</dbReference>
<dbReference type="Pfam" id="PF08007">
    <property type="entry name" value="JmjC_2"/>
    <property type="match status" value="1"/>
</dbReference>
<evidence type="ECO:0000313" key="6">
    <source>
        <dbReference type="Proteomes" id="UP001500002"/>
    </source>
</evidence>
<evidence type="ECO:0000256" key="2">
    <source>
        <dbReference type="ARBA" id="ARBA00022723"/>
    </source>
</evidence>
<evidence type="ECO:0000256" key="1">
    <source>
        <dbReference type="ARBA" id="ARBA00001954"/>
    </source>
</evidence>
<dbReference type="PANTHER" id="PTHR13096:SF9">
    <property type="entry name" value="BIFUNCTIONAL LYSINE-SPECIFIC DEMETHYLASE AND HISTIDYL-HYDROXYLASE"/>
    <property type="match status" value="1"/>
</dbReference>
<feature type="domain" description="JmjC" evidence="4">
    <location>
        <begin position="91"/>
        <end position="238"/>
    </location>
</feature>
<organism evidence="5 6">
    <name type="scientific">Agromyces neolithicus</name>
    <dbReference type="NCBI Taxonomy" id="269420"/>
    <lineage>
        <taxon>Bacteria</taxon>
        <taxon>Bacillati</taxon>
        <taxon>Actinomycetota</taxon>
        <taxon>Actinomycetes</taxon>
        <taxon>Micrococcales</taxon>
        <taxon>Microbacteriaceae</taxon>
        <taxon>Agromyces</taxon>
    </lineage>
</organism>
<evidence type="ECO:0000259" key="4">
    <source>
        <dbReference type="PROSITE" id="PS51184"/>
    </source>
</evidence>
<keyword evidence="6" id="KW-1185">Reference proteome</keyword>
<dbReference type="InterPro" id="IPR003347">
    <property type="entry name" value="JmjC_dom"/>
</dbReference>
<sequence>MPVDEFADRYWGRQPLLSTSDELDQGFDYLFSADVVDELVTRRGVRTPFIRMAHEGSVLSASAYTGPGGFGAEITDQVSSDKVLAEFAGGATIVLQGLHRLWPPIIDFTRELIDDLGHPAQVNAYVTPPSSQGFDAHYDTHDVFVLQISGEKHWRIHAPVHVDPLSTQPWQQHRAAVARAATGEPVIDAVLRPGDALYLPRGWIHSATALGATSVHLTIGMAAYTRADIVDALLRQVGDNAALRASLPLGIDLRDTEALAPIVEQTVQALVETLEQTDASRPGAVLSSRFAAQTRAEPVSPLATLEALATLDVSTAVRWREALPVRITTVDDRVRIVAHTKTLSLPVEAEHAVRRLAAGDTVTAGELPGLDAESAIVVVRRLVREGFVVAPA</sequence>
<comment type="cofactor">
    <cofactor evidence="1">
        <name>Fe(2+)</name>
        <dbReference type="ChEBI" id="CHEBI:29033"/>
    </cofactor>
</comment>
<dbReference type="SMART" id="SM00558">
    <property type="entry name" value="JmjC"/>
    <property type="match status" value="1"/>
</dbReference>
<evidence type="ECO:0000256" key="3">
    <source>
        <dbReference type="ARBA" id="ARBA00023004"/>
    </source>
</evidence>
<reference evidence="5 6" key="1">
    <citation type="journal article" date="2019" name="Int. J. Syst. Evol. Microbiol.">
        <title>The Global Catalogue of Microorganisms (GCM) 10K type strain sequencing project: providing services to taxonomists for standard genome sequencing and annotation.</title>
        <authorList>
            <consortium name="The Broad Institute Genomics Platform"/>
            <consortium name="The Broad Institute Genome Sequencing Center for Infectious Disease"/>
            <person name="Wu L."/>
            <person name="Ma J."/>
        </authorList>
    </citation>
    <scope>NUCLEOTIDE SEQUENCE [LARGE SCALE GENOMIC DNA]</scope>
    <source>
        <strain evidence="5 6">JCM 14322</strain>
    </source>
</reference>
<dbReference type="RefSeq" id="WP_344294705.1">
    <property type="nucleotide sequence ID" value="NZ_BAAANJ010000004.1"/>
</dbReference>
<dbReference type="Gene3D" id="2.60.120.650">
    <property type="entry name" value="Cupin"/>
    <property type="match status" value="1"/>
</dbReference>
<dbReference type="InterPro" id="IPR039994">
    <property type="entry name" value="NO66-like"/>
</dbReference>